<evidence type="ECO:0000256" key="8">
    <source>
        <dbReference type="ARBA" id="ARBA00023315"/>
    </source>
</evidence>
<feature type="transmembrane region" description="Helical" evidence="9">
    <location>
        <begin position="234"/>
        <end position="250"/>
    </location>
</feature>
<evidence type="ECO:0000313" key="12">
    <source>
        <dbReference type="Proteomes" id="UP000634206"/>
    </source>
</evidence>
<comment type="catalytic activity">
    <reaction evidence="9">
        <text>N-terminal S-1,2-diacyl-sn-glyceryl-L-cysteinyl-[lipoprotein] + a glycerophospholipid = N-acyl-S-1,2-diacyl-sn-glyceryl-L-cysteinyl-[lipoprotein] + a 2-acyl-sn-glycero-3-phospholipid + H(+)</text>
        <dbReference type="Rhea" id="RHEA:48228"/>
        <dbReference type="Rhea" id="RHEA-COMP:14681"/>
        <dbReference type="Rhea" id="RHEA-COMP:14684"/>
        <dbReference type="ChEBI" id="CHEBI:15378"/>
        <dbReference type="ChEBI" id="CHEBI:136912"/>
        <dbReference type="ChEBI" id="CHEBI:140656"/>
        <dbReference type="ChEBI" id="CHEBI:140657"/>
        <dbReference type="ChEBI" id="CHEBI:140660"/>
        <dbReference type="EC" id="2.3.1.269"/>
    </reaction>
</comment>
<dbReference type="PROSITE" id="PS50263">
    <property type="entry name" value="CN_HYDROLASE"/>
    <property type="match status" value="1"/>
</dbReference>
<evidence type="ECO:0000259" key="10">
    <source>
        <dbReference type="PROSITE" id="PS50263"/>
    </source>
</evidence>
<dbReference type="Gene3D" id="3.60.110.10">
    <property type="entry name" value="Carbon-nitrogen hydrolase"/>
    <property type="match status" value="1"/>
</dbReference>
<dbReference type="HAMAP" id="MF_01148">
    <property type="entry name" value="Lnt"/>
    <property type="match status" value="1"/>
</dbReference>
<evidence type="ECO:0000256" key="4">
    <source>
        <dbReference type="ARBA" id="ARBA00022679"/>
    </source>
</evidence>
<evidence type="ECO:0000256" key="9">
    <source>
        <dbReference type="HAMAP-Rule" id="MF_01148"/>
    </source>
</evidence>
<dbReference type="PANTHER" id="PTHR38686">
    <property type="entry name" value="APOLIPOPROTEIN N-ACYLTRANSFERASE"/>
    <property type="match status" value="1"/>
</dbReference>
<feature type="transmembrane region" description="Helical" evidence="9">
    <location>
        <begin position="58"/>
        <end position="76"/>
    </location>
</feature>
<dbReference type="InterPro" id="IPR036526">
    <property type="entry name" value="C-N_Hydrolase_sf"/>
</dbReference>
<comment type="function">
    <text evidence="9">Catalyzes the phospholipid dependent N-acylation of the N-terminal cysteine of apolipoprotein, the last step in lipoprotein maturation.</text>
</comment>
<feature type="transmembrane region" description="Helical" evidence="9">
    <location>
        <begin position="188"/>
        <end position="213"/>
    </location>
</feature>
<keyword evidence="3 9" id="KW-1003">Cell membrane</keyword>
<dbReference type="RefSeq" id="WP_309490866.1">
    <property type="nucleotide sequence ID" value="NZ_JAENIG010000011.1"/>
</dbReference>
<organism evidence="11 12">
    <name type="scientific">Oceaniferula flava</name>
    <dbReference type="NCBI Taxonomy" id="2800421"/>
    <lineage>
        <taxon>Bacteria</taxon>
        <taxon>Pseudomonadati</taxon>
        <taxon>Verrucomicrobiota</taxon>
        <taxon>Verrucomicrobiia</taxon>
        <taxon>Verrucomicrobiales</taxon>
        <taxon>Verrucomicrobiaceae</taxon>
        <taxon>Oceaniferula</taxon>
    </lineage>
</organism>
<keyword evidence="4 9" id="KW-0808">Transferase</keyword>
<dbReference type="GO" id="GO:0005886">
    <property type="term" value="C:plasma membrane"/>
    <property type="evidence" value="ECO:0007669"/>
    <property type="project" value="UniProtKB-SubCell"/>
</dbReference>
<dbReference type="CDD" id="cd07571">
    <property type="entry name" value="ALP_N-acyl_transferase"/>
    <property type="match status" value="1"/>
</dbReference>
<name>A0AAE2SD87_9BACT</name>
<dbReference type="NCBIfam" id="TIGR00546">
    <property type="entry name" value="lnt"/>
    <property type="match status" value="1"/>
</dbReference>
<protein>
    <recommendedName>
        <fullName evidence="9">Apolipoprotein N-acyltransferase</fullName>
        <shortName evidence="9">ALP N-acyltransferase</shortName>
        <ecNumber evidence="9">2.3.1.269</ecNumber>
    </recommendedName>
</protein>
<evidence type="ECO:0000313" key="11">
    <source>
        <dbReference type="EMBL" id="MBK1856248.1"/>
    </source>
</evidence>
<evidence type="ECO:0000256" key="5">
    <source>
        <dbReference type="ARBA" id="ARBA00022692"/>
    </source>
</evidence>
<feature type="transmembrane region" description="Helical" evidence="9">
    <location>
        <begin position="153"/>
        <end position="176"/>
    </location>
</feature>
<dbReference type="AlphaFoldDB" id="A0AAE2SD87"/>
<evidence type="ECO:0000256" key="2">
    <source>
        <dbReference type="ARBA" id="ARBA00010065"/>
    </source>
</evidence>
<feature type="domain" description="CN hydrolase" evidence="10">
    <location>
        <begin position="268"/>
        <end position="571"/>
    </location>
</feature>
<dbReference type="SUPFAM" id="SSF56317">
    <property type="entry name" value="Carbon-nitrogen hydrolase"/>
    <property type="match status" value="1"/>
</dbReference>
<keyword evidence="6 9" id="KW-1133">Transmembrane helix</keyword>
<reference evidence="11" key="1">
    <citation type="submission" date="2021-01" db="EMBL/GenBank/DDBJ databases">
        <title>Modified the classification status of verrucomicrobia.</title>
        <authorList>
            <person name="Feng X."/>
        </authorList>
    </citation>
    <scope>NUCLEOTIDE SEQUENCE</scope>
    <source>
        <strain evidence="11">5K15</strain>
    </source>
</reference>
<keyword evidence="8 9" id="KW-0012">Acyltransferase</keyword>
<evidence type="ECO:0000256" key="3">
    <source>
        <dbReference type="ARBA" id="ARBA00022475"/>
    </source>
</evidence>
<feature type="transmembrane region" description="Helical" evidence="9">
    <location>
        <begin position="82"/>
        <end position="105"/>
    </location>
</feature>
<accession>A0AAE2SD87</accession>
<dbReference type="GO" id="GO:0042158">
    <property type="term" value="P:lipoprotein biosynthetic process"/>
    <property type="evidence" value="ECO:0007669"/>
    <property type="project" value="UniProtKB-UniRule"/>
</dbReference>
<comment type="caution">
    <text evidence="9">Lacks conserved residue(s) required for the propagation of feature annotation.</text>
</comment>
<dbReference type="PANTHER" id="PTHR38686:SF1">
    <property type="entry name" value="APOLIPOPROTEIN N-ACYLTRANSFERASE"/>
    <property type="match status" value="1"/>
</dbReference>
<dbReference type="GO" id="GO:0016410">
    <property type="term" value="F:N-acyltransferase activity"/>
    <property type="evidence" value="ECO:0007669"/>
    <property type="project" value="UniProtKB-UniRule"/>
</dbReference>
<sequence>MAMKNFPKCLWPWVLAAVSGLLLALCFPDWNLSGLVWVWMLPLLPAIWRGSRKRYGFGIAYTAGLVFWAVNLKWVWTVSGLGAMVLAAFLALYFGLWGLIAVTLGNPWRKRAVNRDDVQGSAIQQKIAAKQAGKKTGLLGGVLDDSFRSLKFALINAAAWVAIEWLRGWLFTGFGWNGLGVTFHNTPVLAQAADLVGVTGLAFTPVFMSAVIIQTCRRLGAEAQTGKLRPRLDFSVAALLLAVQFCYGVWRVKDVNGWETDRVRVLLVQENIPQDVKWEPRASADIRQGYADSTAAALAKLEQENVESVQQNVNGDEVELQTPDLVVWPESALPLPLLFAEGVDGYFIYGETRHVLEKEVLPLGNFTLLLGMNEFEAEFDGEFARFKEGGGQYNSLATVRPDGLLEQSIQTYRKKHLVLFGEYIPFDEQLPFLRDIFKFSSGASFAGGFTAGTSTEPLTVPVSGADMQVIPTVCFEDTVGRLTRKFVRREPQVIVNVTNDGWFKESEQALQHLANSKFRAIELRRPMIRSANTGVSAIITATGSLKDPVTGERQVIEDENGRPFVRASHYGHAYAPKHGPVSLYAMAGDWFSYLMIGLTSVAFIRARLRSS</sequence>
<dbReference type="InterPro" id="IPR004563">
    <property type="entry name" value="Apolipo_AcylTrfase"/>
</dbReference>
<dbReference type="Pfam" id="PF20154">
    <property type="entry name" value="LNT_N"/>
    <property type="match status" value="1"/>
</dbReference>
<keyword evidence="5 9" id="KW-0812">Transmembrane</keyword>
<dbReference type="EC" id="2.3.1.269" evidence="9"/>
<keyword evidence="12" id="KW-1185">Reference proteome</keyword>
<dbReference type="Proteomes" id="UP000634206">
    <property type="component" value="Unassembled WGS sequence"/>
</dbReference>
<comment type="caution">
    <text evidence="11">The sequence shown here is derived from an EMBL/GenBank/DDBJ whole genome shotgun (WGS) entry which is preliminary data.</text>
</comment>
<dbReference type="InterPro" id="IPR003010">
    <property type="entry name" value="C-N_Hydrolase"/>
</dbReference>
<comment type="subcellular location">
    <subcellularLocation>
        <location evidence="1 9">Cell membrane</location>
        <topology evidence="1 9">Multi-pass membrane protein</topology>
    </subcellularLocation>
</comment>
<evidence type="ECO:0000256" key="7">
    <source>
        <dbReference type="ARBA" id="ARBA00023136"/>
    </source>
</evidence>
<dbReference type="EMBL" id="JAENIG010000011">
    <property type="protein sequence ID" value="MBK1856248.1"/>
    <property type="molecule type" value="Genomic_DNA"/>
</dbReference>
<comment type="pathway">
    <text evidence="9">Protein modification; lipoprotein biosynthesis (N-acyl transfer).</text>
</comment>
<keyword evidence="7 9" id="KW-0472">Membrane</keyword>
<evidence type="ECO:0000256" key="1">
    <source>
        <dbReference type="ARBA" id="ARBA00004651"/>
    </source>
</evidence>
<dbReference type="Pfam" id="PF00795">
    <property type="entry name" value="CN_hydrolase"/>
    <property type="match status" value="1"/>
</dbReference>
<dbReference type="InterPro" id="IPR045378">
    <property type="entry name" value="LNT_N"/>
</dbReference>
<comment type="similarity">
    <text evidence="2 9">Belongs to the CN hydrolase family. Apolipoprotein N-acyltransferase subfamily.</text>
</comment>
<gene>
    <name evidence="9 11" type="primary">lnt</name>
    <name evidence="11" type="ORF">JIN83_14850</name>
</gene>
<proteinExistence type="inferred from homology"/>
<evidence type="ECO:0000256" key="6">
    <source>
        <dbReference type="ARBA" id="ARBA00022989"/>
    </source>
</evidence>